<name>A0ABW0TFS3_9BACL</name>
<gene>
    <name evidence="3" type="ORF">ACFPRA_00490</name>
</gene>
<dbReference type="Gene3D" id="3.30.70.270">
    <property type="match status" value="1"/>
</dbReference>
<dbReference type="Gene3D" id="1.10.150.20">
    <property type="entry name" value="5' to 3' exonuclease, C-terminal subdomain"/>
    <property type="match status" value="1"/>
</dbReference>
<dbReference type="InterPro" id="IPR043128">
    <property type="entry name" value="Rev_trsase/Diguanyl_cyclase"/>
</dbReference>
<dbReference type="InterPro" id="IPR050116">
    <property type="entry name" value="DNA_polymerase-Y"/>
</dbReference>
<evidence type="ECO:0000313" key="4">
    <source>
        <dbReference type="Proteomes" id="UP001596109"/>
    </source>
</evidence>
<protein>
    <submittedName>
        <fullName evidence="3">UV damage repair protein UvrX</fullName>
    </submittedName>
</protein>
<dbReference type="InterPro" id="IPR001126">
    <property type="entry name" value="UmuC"/>
</dbReference>
<sequence length="417" mass="46846">MYEHLPDRKIICLDMRSFYASCAAVMEGLDVMETPIAIIGNKERKGGVVLAASPPLKKQFGVQTGMRLFEIPDDPAIHLIEPKMQFYIDVSMEIVRLLNSYVPKEAIHVYSVDESFIDLSGTERLWGPVEQAVERIQEDLLSQFQLPSACGIGPNMLLAKIALDLEAKKTGIAKWTYEDVPMKLWPIAPLSRMWGIGRRLEKTLNDMGIFSVGDLAHASLDRLEKKFGIMGNQLYYHAHGIDLSDMGAPLIEGQASFGKGQILYRDYQTRKDVLTVILEMCEDVAMRARRARKAGRTVHLSVGYSKQALGGGFGRSRSMSEATNDTMKIYKMCMALFEEFHDGRPVRRLAISLANLEDESSMQLSLFDEHNWRNRELGETMDALRNKYGSNAILRAVSYTEAGTAVERAKLIGGHFR</sequence>
<proteinExistence type="inferred from homology"/>
<organism evidence="3 4">
    <name type="scientific">Sporosarcina soli</name>
    <dbReference type="NCBI Taxonomy" id="334736"/>
    <lineage>
        <taxon>Bacteria</taxon>
        <taxon>Bacillati</taxon>
        <taxon>Bacillota</taxon>
        <taxon>Bacilli</taxon>
        <taxon>Bacillales</taxon>
        <taxon>Caryophanaceae</taxon>
        <taxon>Sporosarcina</taxon>
    </lineage>
</organism>
<dbReference type="Pfam" id="PF00817">
    <property type="entry name" value="IMS"/>
    <property type="match status" value="1"/>
</dbReference>
<dbReference type="PROSITE" id="PS50173">
    <property type="entry name" value="UMUC"/>
    <property type="match status" value="1"/>
</dbReference>
<dbReference type="Gene3D" id="3.30.1490.100">
    <property type="entry name" value="DNA polymerase, Y-family, little finger domain"/>
    <property type="match status" value="1"/>
</dbReference>
<dbReference type="Proteomes" id="UP001596109">
    <property type="component" value="Unassembled WGS sequence"/>
</dbReference>
<comment type="caution">
    <text evidence="3">The sequence shown here is derived from an EMBL/GenBank/DDBJ whole genome shotgun (WGS) entry which is preliminary data.</text>
</comment>
<evidence type="ECO:0000256" key="1">
    <source>
        <dbReference type="ARBA" id="ARBA00010945"/>
    </source>
</evidence>
<feature type="domain" description="UmuC" evidence="2">
    <location>
        <begin position="10"/>
        <end position="197"/>
    </location>
</feature>
<evidence type="ECO:0000313" key="3">
    <source>
        <dbReference type="EMBL" id="MFC5587384.1"/>
    </source>
</evidence>
<reference evidence="4" key="1">
    <citation type="journal article" date="2019" name="Int. J. Syst. Evol. Microbiol.">
        <title>The Global Catalogue of Microorganisms (GCM) 10K type strain sequencing project: providing services to taxonomists for standard genome sequencing and annotation.</title>
        <authorList>
            <consortium name="The Broad Institute Genomics Platform"/>
            <consortium name="The Broad Institute Genome Sequencing Center for Infectious Disease"/>
            <person name="Wu L."/>
            <person name="Ma J."/>
        </authorList>
    </citation>
    <scope>NUCLEOTIDE SEQUENCE [LARGE SCALE GENOMIC DNA]</scope>
    <source>
        <strain evidence="4">CGMCC 4.1434</strain>
    </source>
</reference>
<dbReference type="PANTHER" id="PTHR11076">
    <property type="entry name" value="DNA REPAIR POLYMERASE UMUC / TRANSFERASE FAMILY MEMBER"/>
    <property type="match status" value="1"/>
</dbReference>
<accession>A0ABW0TFS3</accession>
<dbReference type="EMBL" id="JBHSNO010000001">
    <property type="protein sequence ID" value="MFC5587384.1"/>
    <property type="molecule type" value="Genomic_DNA"/>
</dbReference>
<comment type="similarity">
    <text evidence="1">Belongs to the DNA polymerase type-Y family.</text>
</comment>
<dbReference type="RefSeq" id="WP_381429350.1">
    <property type="nucleotide sequence ID" value="NZ_JBHSNO010000001.1"/>
</dbReference>
<dbReference type="InterPro" id="IPR053848">
    <property type="entry name" value="IMS_HHH_1"/>
</dbReference>
<keyword evidence="4" id="KW-1185">Reference proteome</keyword>
<dbReference type="Pfam" id="PF21999">
    <property type="entry name" value="IMS_HHH_1"/>
    <property type="match status" value="1"/>
</dbReference>
<dbReference type="SUPFAM" id="SSF56672">
    <property type="entry name" value="DNA/RNA polymerases"/>
    <property type="match status" value="1"/>
</dbReference>
<dbReference type="CDD" id="cd01700">
    <property type="entry name" value="PolY_Pol_V_umuC"/>
    <property type="match status" value="1"/>
</dbReference>
<dbReference type="InterPro" id="IPR043502">
    <property type="entry name" value="DNA/RNA_pol_sf"/>
</dbReference>
<dbReference type="Pfam" id="PF11799">
    <property type="entry name" value="IMS_C"/>
    <property type="match status" value="1"/>
</dbReference>
<evidence type="ECO:0000259" key="2">
    <source>
        <dbReference type="PROSITE" id="PS50173"/>
    </source>
</evidence>
<dbReference type="PANTHER" id="PTHR11076:SF35">
    <property type="entry name" value="DNA REPAIR PROTEIN HOMOLOG YOBH"/>
    <property type="match status" value="1"/>
</dbReference>
<dbReference type="SUPFAM" id="SSF100879">
    <property type="entry name" value="Lesion bypass DNA polymerase (Y-family), little finger domain"/>
    <property type="match status" value="1"/>
</dbReference>
<dbReference type="InterPro" id="IPR017961">
    <property type="entry name" value="DNA_pol_Y-fam_little_finger"/>
</dbReference>
<dbReference type="Gene3D" id="3.40.1170.60">
    <property type="match status" value="1"/>
</dbReference>
<dbReference type="InterPro" id="IPR036775">
    <property type="entry name" value="DNA_pol_Y-fam_lit_finger_sf"/>
</dbReference>